<keyword evidence="7" id="KW-0482">Metalloprotease</keyword>
<dbReference type="InterPro" id="IPR024079">
    <property type="entry name" value="MetalloPept_cat_dom_sf"/>
</dbReference>
<dbReference type="AlphaFoldDB" id="A0A7J4XNC8"/>
<dbReference type="GO" id="GO:0046872">
    <property type="term" value="F:metal ion binding"/>
    <property type="evidence" value="ECO:0007669"/>
    <property type="project" value="UniProtKB-KW"/>
</dbReference>
<keyword evidence="2" id="KW-0645">Protease</keyword>
<evidence type="ECO:0000256" key="2">
    <source>
        <dbReference type="ARBA" id="ARBA00022670"/>
    </source>
</evidence>
<dbReference type="NCBIfam" id="TIGR04183">
    <property type="entry name" value="Por_Secre_tail"/>
    <property type="match status" value="1"/>
</dbReference>
<evidence type="ECO:0000259" key="12">
    <source>
        <dbReference type="Pfam" id="PF20009"/>
    </source>
</evidence>
<evidence type="ECO:0000256" key="8">
    <source>
        <dbReference type="ARBA" id="ARBA00023157"/>
    </source>
</evidence>
<evidence type="ECO:0000256" key="7">
    <source>
        <dbReference type="ARBA" id="ARBA00023049"/>
    </source>
</evidence>
<feature type="domain" description="Peptidase M43 pregnancy-associated plasma-A" evidence="10">
    <location>
        <begin position="161"/>
        <end position="306"/>
    </location>
</feature>
<dbReference type="PANTHER" id="PTHR47466">
    <property type="match status" value="1"/>
</dbReference>
<keyword evidence="8" id="KW-1015">Disulfide bond</keyword>
<evidence type="ECO:0000313" key="14">
    <source>
        <dbReference type="Proteomes" id="UP000422221"/>
    </source>
</evidence>
<dbReference type="Proteomes" id="UP000422221">
    <property type="component" value="Unassembled WGS sequence"/>
</dbReference>
<proteinExistence type="inferred from homology"/>
<comment type="caution">
    <text evidence="13">The sequence shown here is derived from an EMBL/GenBank/DDBJ whole genome shotgun (WGS) entry which is preliminary data.</text>
</comment>
<dbReference type="GeneID" id="93114861"/>
<dbReference type="InterPro" id="IPR026444">
    <property type="entry name" value="Secre_tail"/>
</dbReference>
<name>A0A7J4XNC8_9BACE</name>
<dbReference type="Pfam" id="PF05572">
    <property type="entry name" value="Peptidase_M43"/>
    <property type="match status" value="1"/>
</dbReference>
<evidence type="ECO:0000259" key="11">
    <source>
        <dbReference type="Pfam" id="PF18962"/>
    </source>
</evidence>
<evidence type="ECO:0000256" key="1">
    <source>
        <dbReference type="ARBA" id="ARBA00008721"/>
    </source>
</evidence>
<dbReference type="EMBL" id="VWMK01000002">
    <property type="protein sequence ID" value="KAA3769520.1"/>
    <property type="molecule type" value="Genomic_DNA"/>
</dbReference>
<comment type="similarity">
    <text evidence="1">Belongs to the peptidase M43B family.</text>
</comment>
<dbReference type="PANTHER" id="PTHR47466:SF1">
    <property type="entry name" value="METALLOPROTEASE MEP1 (AFU_ORTHOLOGUE AFUA_1G07730)-RELATED"/>
    <property type="match status" value="1"/>
</dbReference>
<sequence>MKKNALFLLNVLLGIGSMGTVAGQQDVCGFEHQQAEYRRTHPDAKFESENISNWKQTRAAADYYQGQYVIPVVFHVFGEPTNDTRLKVTYSLIEKALKQTSEDFQGLTADYDQTGASSRFENIKKPLNIDFRLAKIDPEGNPTKGVIFYDEAEKGFGNGGGYDEAIQKYAWDNSKYMNVYIMKDLYADGDLYNSGVSWLPDNGMMLDNLARVVYNGSYIGSNTSENFRRVLTHEFGHFMGLHHTFEGGCNYPNDGIEDTPPVATSKWPADKVNCEGDYTDWENFMNYTDAYRHFTTGQVARMEYYLNESMSRSQLWQEDNLLATGVEDGHQLSPSVLVVKGRNFTETDNNQGEVGGTLQLEAAYGLTFARIGTLEEGTDYTVTNLPEGLKVVVTLSSDVTAIVKLEGKATSHRLADSQKEVGITLDPSVLKLEGGAVTVQKISFGVLFNDPYTSYCLFNPRFAPYAHISKVKFAQIERNTEFDGQQYKDFRTDYVAGVEKGKTYQLEVTVQNWKSGEGDPYTVRAWFDWNGDYVFQQDEMIAPQKIARIGKAGTEHVLSFDIAVPDDMVENKEVGFRVMLHYTLGNDGADPCGEIDSGDVEDYGMIIGEDKAHVLPPDGPDEPTEEVCTPEFSYQAYAHIQKVEFAGMSNETFGEPGNTDIIEDFRENEKLNVHLEKGKEYVMKVTYANLNSHPKDSYVLRAYIDWNNNRILEKSESQKIAIPAIGAAGSPTTVEFKWKAPEDVVVKQNLHMRVFIHYGDANSMAGELPCGTVENGQLEEYYVIVSPDPTGITDKHMDEWNVYPNPTDGILHISGTDTNVCRYRLYSVDGRLVQEGSVSDSVIDISGQVKGMYILKIETKESILQRTVILR</sequence>
<evidence type="ECO:0000259" key="10">
    <source>
        <dbReference type="Pfam" id="PF05572"/>
    </source>
</evidence>
<protein>
    <submittedName>
        <fullName evidence="13">T9SS type A sorting domain-containing protein</fullName>
    </submittedName>
</protein>
<feature type="signal peptide" evidence="9">
    <location>
        <begin position="1"/>
        <end position="22"/>
    </location>
</feature>
<reference evidence="13 14" key="1">
    <citation type="journal article" date="2019" name="Nat. Med.">
        <title>A library of human gut bacterial isolates paired with longitudinal multiomics data enables mechanistic microbiome research.</title>
        <authorList>
            <person name="Poyet M."/>
            <person name="Groussin M."/>
            <person name="Gibbons S.M."/>
            <person name="Avila-Pacheco J."/>
            <person name="Jiang X."/>
            <person name="Kearney S.M."/>
            <person name="Perrotta A.R."/>
            <person name="Berdy B."/>
            <person name="Zhao S."/>
            <person name="Lieberman T.D."/>
            <person name="Swanson P.K."/>
            <person name="Smith M."/>
            <person name="Roesemann S."/>
            <person name="Alexander J.E."/>
            <person name="Rich S.A."/>
            <person name="Livny J."/>
            <person name="Vlamakis H."/>
            <person name="Clish C."/>
            <person name="Bullock K."/>
            <person name="Deik A."/>
            <person name="Scott J."/>
            <person name="Pierce K.A."/>
            <person name="Xavier R.J."/>
            <person name="Alm E.J."/>
        </authorList>
    </citation>
    <scope>NUCLEOTIDE SEQUENCE [LARGE SCALE GENOMIC DNA]</scope>
    <source>
        <strain evidence="13 14">BIOML-A10</strain>
    </source>
</reference>
<keyword evidence="3" id="KW-0479">Metal-binding</keyword>
<organism evidence="13 14">
    <name type="scientific">Bacteroides salyersiae</name>
    <dbReference type="NCBI Taxonomy" id="291644"/>
    <lineage>
        <taxon>Bacteria</taxon>
        <taxon>Pseudomonadati</taxon>
        <taxon>Bacteroidota</taxon>
        <taxon>Bacteroidia</taxon>
        <taxon>Bacteroidales</taxon>
        <taxon>Bacteroidaceae</taxon>
        <taxon>Bacteroides</taxon>
    </lineage>
</organism>
<evidence type="ECO:0000313" key="13">
    <source>
        <dbReference type="EMBL" id="KAA3769520.1"/>
    </source>
</evidence>
<accession>A0A7J4XNC8</accession>
<keyword evidence="6" id="KW-0862">Zinc</keyword>
<feature type="domain" description="Secretion system C-terminal sorting" evidence="11">
    <location>
        <begin position="802"/>
        <end position="869"/>
    </location>
</feature>
<evidence type="ECO:0000256" key="9">
    <source>
        <dbReference type="SAM" id="SignalP"/>
    </source>
</evidence>
<dbReference type="GO" id="GO:0006508">
    <property type="term" value="P:proteolysis"/>
    <property type="evidence" value="ECO:0007669"/>
    <property type="project" value="UniProtKB-KW"/>
</dbReference>
<keyword evidence="5" id="KW-0378">Hydrolase</keyword>
<gene>
    <name evidence="13" type="ORF">F3F73_03630</name>
</gene>
<dbReference type="RefSeq" id="WP_055293789.1">
    <property type="nucleotide sequence ID" value="NZ_CAXSTI010000007.1"/>
</dbReference>
<feature type="domain" description="GEVED" evidence="12">
    <location>
        <begin position="700"/>
        <end position="783"/>
    </location>
</feature>
<dbReference type="SUPFAM" id="SSF55486">
    <property type="entry name" value="Metalloproteases ('zincins'), catalytic domain"/>
    <property type="match status" value="1"/>
</dbReference>
<dbReference type="Pfam" id="PF20009">
    <property type="entry name" value="GEVED"/>
    <property type="match status" value="2"/>
</dbReference>
<feature type="domain" description="GEVED" evidence="12">
    <location>
        <begin position="523"/>
        <end position="604"/>
    </location>
</feature>
<dbReference type="InterPro" id="IPR045474">
    <property type="entry name" value="GEVED"/>
</dbReference>
<evidence type="ECO:0000256" key="5">
    <source>
        <dbReference type="ARBA" id="ARBA00022801"/>
    </source>
</evidence>
<keyword evidence="4 9" id="KW-0732">Signal</keyword>
<evidence type="ECO:0000256" key="3">
    <source>
        <dbReference type="ARBA" id="ARBA00022723"/>
    </source>
</evidence>
<dbReference type="Gene3D" id="3.40.390.10">
    <property type="entry name" value="Collagenase (Catalytic Domain)"/>
    <property type="match status" value="1"/>
</dbReference>
<evidence type="ECO:0000256" key="6">
    <source>
        <dbReference type="ARBA" id="ARBA00022833"/>
    </source>
</evidence>
<dbReference type="InterPro" id="IPR008754">
    <property type="entry name" value="Peptidase_M43"/>
</dbReference>
<feature type="chain" id="PRO_5029851295" evidence="9">
    <location>
        <begin position="23"/>
        <end position="871"/>
    </location>
</feature>
<dbReference type="Pfam" id="PF18962">
    <property type="entry name" value="Por_Secre_tail"/>
    <property type="match status" value="1"/>
</dbReference>
<dbReference type="GO" id="GO:0008237">
    <property type="term" value="F:metallopeptidase activity"/>
    <property type="evidence" value="ECO:0007669"/>
    <property type="project" value="UniProtKB-KW"/>
</dbReference>
<evidence type="ECO:0000256" key="4">
    <source>
        <dbReference type="ARBA" id="ARBA00022729"/>
    </source>
</evidence>